<keyword evidence="1" id="KW-0472">Membrane</keyword>
<comment type="caution">
    <text evidence="3">The sequence shown here is derived from an EMBL/GenBank/DDBJ whole genome shotgun (WGS) entry which is preliminary data.</text>
</comment>
<evidence type="ECO:0000313" key="4">
    <source>
        <dbReference type="Proteomes" id="UP000274358"/>
    </source>
</evidence>
<name>A0A3S0PI20_9GAMM</name>
<dbReference type="Proteomes" id="UP000274358">
    <property type="component" value="Unassembled WGS sequence"/>
</dbReference>
<keyword evidence="1" id="KW-0812">Transmembrane</keyword>
<protein>
    <submittedName>
        <fullName evidence="3">DUF3592 domain-containing protein</fullName>
    </submittedName>
</protein>
<dbReference type="EMBL" id="RYYV01000009">
    <property type="protein sequence ID" value="RUL74560.1"/>
    <property type="molecule type" value="Genomic_DNA"/>
</dbReference>
<sequence length="175" mass="19027">MNILFPSLFSLVFIFIGVGIISFGKNTAAKAKQSLSWPSTEGEIAHSAVLYQTDTSNDQGDAFDTQTDTSNTIRATSTYKADIVYRYKVRGKSYSSSKISFMDFASTNNRAQSVVNRYPDNSTVQVYYNPANPADAVLEPGDASGITLLYAIGSLFAVAGLFFLLMSLTGHVHVH</sequence>
<reference evidence="3 4" key="1">
    <citation type="submission" date="2018-12" db="EMBL/GenBank/DDBJ databases">
        <title>Dyella dinghuensis sp. nov. DHOA06 and Dyella choica sp. nov. 4M-K27, isolated from forest soil.</title>
        <authorList>
            <person name="Qiu L.-H."/>
            <person name="Gao Z.-H."/>
        </authorList>
    </citation>
    <scope>NUCLEOTIDE SEQUENCE [LARGE SCALE GENOMIC DNA]</scope>
    <source>
        <strain evidence="3 4">4M-K27</strain>
    </source>
</reference>
<evidence type="ECO:0000256" key="1">
    <source>
        <dbReference type="SAM" id="Phobius"/>
    </source>
</evidence>
<proteinExistence type="predicted"/>
<feature type="transmembrane region" description="Helical" evidence="1">
    <location>
        <begin position="6"/>
        <end position="24"/>
    </location>
</feature>
<evidence type="ECO:0000313" key="3">
    <source>
        <dbReference type="EMBL" id="RUL74560.1"/>
    </source>
</evidence>
<dbReference type="Pfam" id="PF12158">
    <property type="entry name" value="DUF3592"/>
    <property type="match status" value="1"/>
</dbReference>
<dbReference type="InterPro" id="IPR021994">
    <property type="entry name" value="DUF3592"/>
</dbReference>
<feature type="domain" description="DUF3592" evidence="2">
    <location>
        <begin position="65"/>
        <end position="142"/>
    </location>
</feature>
<gene>
    <name evidence="3" type="ORF">EKH80_13865</name>
</gene>
<keyword evidence="4" id="KW-1185">Reference proteome</keyword>
<dbReference type="RefSeq" id="WP_126685360.1">
    <property type="nucleotide sequence ID" value="NZ_RYYV01000009.1"/>
</dbReference>
<keyword evidence="1" id="KW-1133">Transmembrane helix</keyword>
<dbReference type="AlphaFoldDB" id="A0A3S0PI20"/>
<organism evidence="3 4">
    <name type="scientific">Dyella choica</name>
    <dbReference type="NCBI Taxonomy" id="1927959"/>
    <lineage>
        <taxon>Bacteria</taxon>
        <taxon>Pseudomonadati</taxon>
        <taxon>Pseudomonadota</taxon>
        <taxon>Gammaproteobacteria</taxon>
        <taxon>Lysobacterales</taxon>
        <taxon>Rhodanobacteraceae</taxon>
        <taxon>Dyella</taxon>
    </lineage>
</organism>
<feature type="transmembrane region" description="Helical" evidence="1">
    <location>
        <begin position="148"/>
        <end position="168"/>
    </location>
</feature>
<dbReference type="OrthoDB" id="13503at2"/>
<evidence type="ECO:0000259" key="2">
    <source>
        <dbReference type="Pfam" id="PF12158"/>
    </source>
</evidence>
<accession>A0A3S0PI20</accession>